<gene>
    <name evidence="6" type="ORF">UT08_C0013G0014</name>
</gene>
<evidence type="ECO:0000259" key="5">
    <source>
        <dbReference type="Pfam" id="PF01555"/>
    </source>
</evidence>
<dbReference type="PATRIC" id="fig|1618570.3.peg.1115"/>
<dbReference type="PRINTS" id="PR00506">
    <property type="entry name" value="D21N6MTFRASE"/>
</dbReference>
<dbReference type="Pfam" id="PF01555">
    <property type="entry name" value="N6_N4_Mtase"/>
    <property type="match status" value="1"/>
</dbReference>
<dbReference type="InterPro" id="IPR029063">
    <property type="entry name" value="SAM-dependent_MTases_sf"/>
</dbReference>
<dbReference type="Proteomes" id="UP000034081">
    <property type="component" value="Unassembled WGS sequence"/>
</dbReference>
<name>A0A0G0L1K3_9BACT</name>
<evidence type="ECO:0000313" key="6">
    <source>
        <dbReference type="EMBL" id="KKQ84877.1"/>
    </source>
</evidence>
<feature type="domain" description="DNA methylase N-4/N-6" evidence="5">
    <location>
        <begin position="115"/>
        <end position="439"/>
    </location>
</feature>
<evidence type="ECO:0000256" key="1">
    <source>
        <dbReference type="ARBA" id="ARBA00006594"/>
    </source>
</evidence>
<dbReference type="EMBL" id="LBVL01000013">
    <property type="protein sequence ID" value="KKQ84877.1"/>
    <property type="molecule type" value="Genomic_DNA"/>
</dbReference>
<evidence type="ECO:0000313" key="7">
    <source>
        <dbReference type="Proteomes" id="UP000034081"/>
    </source>
</evidence>
<sequence>MSKDDTKLDLKSLDIKEDKIGKLKEVFPETVTENKVDFKKLKRVLGEEIDEGKERYGMQWPGKSECFKIIQQQSVGTLKPVKEESVNYDETENLFIEGDNLEVLKLLQKSYYGKVKMIYIDPPYNTGNDFVYPDDFSESLETYLKYTGQVDAEGKKFSTNTETSGRFHSKWMNMVYPRLCLAKNLLSKDGVMFISIDDTELINLKSICNEIFGQENFVAQVEWQKRYTRSNNTDRFTSVIDHLLIYSKSPDYMPNLLPRTEEADERYSNPDNDPRGVWKAMPFFSQATPKQRPNLTYEIINPNTSEKITPKEKAWRSEKRVFEKYIQENRVWWGSDGKAKYPSIKRFLSEAREGMTPTNFWSYKEAGSTDDANREIKQLFGSKIFDTPKPTMLVEMMLKLSTKAEKGHIILDFFAGSASTAHAVFDLNKKDGGNRKFIMVQLPEKSDTLSEAFKAGFKNIADIGKERIRRVIKKIKDEQDGQLFKKDGLDLGLKVFKLTTSNFKVWDGSSEDIKKQLELSVNHIKDGASKEDILYEILLKTSFELTTPIKEIDISSKKVYSIEDGGMLVCLEDDITRDLIDEMVKLEPLRVVCLDSGFKNNDQLKTNAVQIMKTKDIEFRTV</sequence>
<dbReference type="SUPFAM" id="SSF53335">
    <property type="entry name" value="S-adenosyl-L-methionine-dependent methyltransferases"/>
    <property type="match status" value="1"/>
</dbReference>
<comment type="similarity">
    <text evidence="1">Belongs to the N(4)/N(6)-methyltransferase family.</text>
</comment>
<keyword evidence="4" id="KW-0949">S-adenosyl-L-methionine</keyword>
<keyword evidence="2 6" id="KW-0489">Methyltransferase</keyword>
<evidence type="ECO:0000256" key="4">
    <source>
        <dbReference type="ARBA" id="ARBA00022691"/>
    </source>
</evidence>
<dbReference type="Gene3D" id="3.40.50.150">
    <property type="entry name" value="Vaccinia Virus protein VP39"/>
    <property type="match status" value="1"/>
</dbReference>
<protein>
    <submittedName>
        <fullName evidence="6">Site-specific DNA-methyltransferase (Adenine-specific)</fullName>
    </submittedName>
</protein>
<dbReference type="GO" id="GO:0008170">
    <property type="term" value="F:N-methyltransferase activity"/>
    <property type="evidence" value="ECO:0007669"/>
    <property type="project" value="InterPro"/>
</dbReference>
<reference evidence="6 7" key="1">
    <citation type="journal article" date="2015" name="Nature">
        <title>rRNA introns, odd ribosomes, and small enigmatic genomes across a large radiation of phyla.</title>
        <authorList>
            <person name="Brown C.T."/>
            <person name="Hug L.A."/>
            <person name="Thomas B.C."/>
            <person name="Sharon I."/>
            <person name="Castelle C.J."/>
            <person name="Singh A."/>
            <person name="Wilkins M.J."/>
            <person name="Williams K.H."/>
            <person name="Banfield J.F."/>
        </authorList>
    </citation>
    <scope>NUCLEOTIDE SEQUENCE [LARGE SCALE GENOMIC DNA]</scope>
</reference>
<proteinExistence type="inferred from homology"/>
<evidence type="ECO:0000256" key="2">
    <source>
        <dbReference type="ARBA" id="ARBA00022603"/>
    </source>
</evidence>
<dbReference type="GO" id="GO:0032259">
    <property type="term" value="P:methylation"/>
    <property type="evidence" value="ECO:0007669"/>
    <property type="project" value="UniProtKB-KW"/>
</dbReference>
<dbReference type="InterPro" id="IPR002052">
    <property type="entry name" value="DNA_methylase_N6_adenine_CS"/>
</dbReference>
<dbReference type="InterPro" id="IPR002941">
    <property type="entry name" value="DNA_methylase_N4/N6"/>
</dbReference>
<evidence type="ECO:0000256" key="3">
    <source>
        <dbReference type="ARBA" id="ARBA00022679"/>
    </source>
</evidence>
<keyword evidence="3 6" id="KW-0808">Transferase</keyword>
<accession>A0A0G0L1K3</accession>
<dbReference type="PIRSF" id="PIRSF015855">
    <property type="entry name" value="TypeIII_Mtase_mKpnI"/>
    <property type="match status" value="1"/>
</dbReference>
<dbReference type="AlphaFoldDB" id="A0A0G0L1K3"/>
<dbReference type="InterPro" id="IPR002295">
    <property type="entry name" value="N4/N6-MTase_EcoPI_Mod-like"/>
</dbReference>
<dbReference type="GO" id="GO:0003677">
    <property type="term" value="F:DNA binding"/>
    <property type="evidence" value="ECO:0007669"/>
    <property type="project" value="InterPro"/>
</dbReference>
<dbReference type="PROSITE" id="PS00092">
    <property type="entry name" value="N6_MTASE"/>
    <property type="match status" value="1"/>
</dbReference>
<comment type="caution">
    <text evidence="6">The sequence shown here is derived from an EMBL/GenBank/DDBJ whole genome shotgun (WGS) entry which is preliminary data.</text>
</comment>
<dbReference type="STRING" id="1618570.UT08_C0013G0014"/>
<organism evidence="6 7">
    <name type="scientific">Candidatus Woesebacteria bacterium GW2011_GWB1_38_8</name>
    <dbReference type="NCBI Taxonomy" id="1618570"/>
    <lineage>
        <taxon>Bacteria</taxon>
        <taxon>Candidatus Woeseibacteriota</taxon>
    </lineage>
</organism>